<dbReference type="AlphaFoldDB" id="A0A1J7H1D8"/>
<dbReference type="InterPro" id="IPR036390">
    <property type="entry name" value="WH_DNA-bd_sf"/>
</dbReference>
<dbReference type="GO" id="GO:0031492">
    <property type="term" value="F:nucleosomal DNA binding"/>
    <property type="evidence" value="ECO:0007669"/>
    <property type="project" value="TreeGrafter"/>
</dbReference>
<dbReference type="PANTHER" id="PTHR11467:SF29">
    <property type="entry name" value="OS03G0711600 PROTEIN"/>
    <property type="match status" value="1"/>
</dbReference>
<evidence type="ECO:0000313" key="6">
    <source>
        <dbReference type="EMBL" id="OIV94194.1"/>
    </source>
</evidence>
<dbReference type="GO" id="GO:0030261">
    <property type="term" value="P:chromosome condensation"/>
    <property type="evidence" value="ECO:0007669"/>
    <property type="project" value="TreeGrafter"/>
</dbReference>
<evidence type="ECO:0000313" key="7">
    <source>
        <dbReference type="Proteomes" id="UP000188354"/>
    </source>
</evidence>
<gene>
    <name evidence="6" type="ORF">TanjilG_13811</name>
</gene>
<proteinExistence type="predicted"/>
<feature type="domain" description="H15" evidence="5">
    <location>
        <begin position="49"/>
        <end position="119"/>
    </location>
</feature>
<dbReference type="Pfam" id="PF00538">
    <property type="entry name" value="Linker_histone"/>
    <property type="match status" value="1"/>
</dbReference>
<evidence type="ECO:0000256" key="4">
    <source>
        <dbReference type="SAM" id="MobiDB-lite"/>
    </source>
</evidence>
<dbReference type="GO" id="GO:0045910">
    <property type="term" value="P:negative regulation of DNA recombination"/>
    <property type="evidence" value="ECO:0007669"/>
    <property type="project" value="TreeGrafter"/>
</dbReference>
<dbReference type="Gramene" id="OIV94194">
    <property type="protein sequence ID" value="OIV94194"/>
    <property type="gene ID" value="TanjilG_13811"/>
</dbReference>
<sequence>MDSYSSSILPSSPPHRPIDAYPNLNIINSFLNHPTSPATLAPPLPCNDDHTSYSKMICSAITALKDENGSSKTSIGNYIAQEYKDLLPPNHDTFLTQNLKYLKKKNILITVKSSYNFPTARSDKPMSLSLSSSSFVSRGHDCLPKPNPDSKSTPQLEQNVEPKSTKLGSQGAHLKPIVVPSAARSNDGGVPPPVDAHELAQLPSNFVPIGSPKPRGRPKKNVVASPSIAGCSAAYGGSKKPAVARKPMKKSIGKPMGRPKVILSYFF</sequence>
<dbReference type="PROSITE" id="PS51504">
    <property type="entry name" value="H15"/>
    <property type="match status" value="1"/>
</dbReference>
<reference evidence="6 7" key="1">
    <citation type="journal article" date="2017" name="Plant Biotechnol. J.">
        <title>A comprehensive draft genome sequence for lupin (Lupinus angustifolius), an emerging health food: insights into plant-microbe interactions and legume evolution.</title>
        <authorList>
            <person name="Hane J.K."/>
            <person name="Ming Y."/>
            <person name="Kamphuis L.G."/>
            <person name="Nelson M.N."/>
            <person name="Garg G."/>
            <person name="Atkins C.A."/>
            <person name="Bayer P.E."/>
            <person name="Bravo A."/>
            <person name="Bringans S."/>
            <person name="Cannon S."/>
            <person name="Edwards D."/>
            <person name="Foley R."/>
            <person name="Gao L.L."/>
            <person name="Harrison M.J."/>
            <person name="Huang W."/>
            <person name="Hurgobin B."/>
            <person name="Li S."/>
            <person name="Liu C.W."/>
            <person name="McGrath A."/>
            <person name="Morahan G."/>
            <person name="Murray J."/>
            <person name="Weller J."/>
            <person name="Jian J."/>
            <person name="Singh K.B."/>
        </authorList>
    </citation>
    <scope>NUCLEOTIDE SEQUENCE [LARGE SCALE GENOMIC DNA]</scope>
    <source>
        <strain evidence="7">cv. Tanjil</strain>
        <tissue evidence="6">Whole plant</tissue>
    </source>
</reference>
<keyword evidence="3" id="KW-0539">Nucleus</keyword>
<dbReference type="Gene3D" id="1.10.10.10">
    <property type="entry name" value="Winged helix-like DNA-binding domain superfamily/Winged helix DNA-binding domain"/>
    <property type="match status" value="1"/>
</dbReference>
<evidence type="ECO:0000256" key="1">
    <source>
        <dbReference type="ARBA" id="ARBA00004123"/>
    </source>
</evidence>
<dbReference type="SUPFAM" id="SSF46785">
    <property type="entry name" value="Winged helix' DNA-binding domain"/>
    <property type="match status" value="1"/>
</dbReference>
<dbReference type="Proteomes" id="UP000188354">
    <property type="component" value="Chromosome LG17"/>
</dbReference>
<dbReference type="EMBL" id="CM007377">
    <property type="protein sequence ID" value="OIV94194.1"/>
    <property type="molecule type" value="Genomic_DNA"/>
</dbReference>
<organism evidence="6 7">
    <name type="scientific">Lupinus angustifolius</name>
    <name type="common">Narrow-leaved blue lupine</name>
    <dbReference type="NCBI Taxonomy" id="3871"/>
    <lineage>
        <taxon>Eukaryota</taxon>
        <taxon>Viridiplantae</taxon>
        <taxon>Streptophyta</taxon>
        <taxon>Embryophyta</taxon>
        <taxon>Tracheophyta</taxon>
        <taxon>Spermatophyta</taxon>
        <taxon>Magnoliopsida</taxon>
        <taxon>eudicotyledons</taxon>
        <taxon>Gunneridae</taxon>
        <taxon>Pentapetalae</taxon>
        <taxon>rosids</taxon>
        <taxon>fabids</taxon>
        <taxon>Fabales</taxon>
        <taxon>Fabaceae</taxon>
        <taxon>Papilionoideae</taxon>
        <taxon>50 kb inversion clade</taxon>
        <taxon>genistoids sensu lato</taxon>
        <taxon>core genistoids</taxon>
        <taxon>Genisteae</taxon>
        <taxon>Lupinus</taxon>
    </lineage>
</organism>
<feature type="region of interest" description="Disordered" evidence="4">
    <location>
        <begin position="137"/>
        <end position="172"/>
    </location>
</feature>
<dbReference type="GO" id="GO:0000786">
    <property type="term" value="C:nucleosome"/>
    <property type="evidence" value="ECO:0007669"/>
    <property type="project" value="InterPro"/>
</dbReference>
<dbReference type="GO" id="GO:0005730">
    <property type="term" value="C:nucleolus"/>
    <property type="evidence" value="ECO:0007669"/>
    <property type="project" value="TreeGrafter"/>
</dbReference>
<protein>
    <recommendedName>
        <fullName evidence="5">H15 domain-containing protein</fullName>
    </recommendedName>
</protein>
<dbReference type="STRING" id="3871.A0A1J7H1D8"/>
<accession>A0A1J7H1D8</accession>
<dbReference type="GO" id="GO:0006334">
    <property type="term" value="P:nucleosome assembly"/>
    <property type="evidence" value="ECO:0007669"/>
    <property type="project" value="InterPro"/>
</dbReference>
<keyword evidence="2" id="KW-0238">DNA-binding</keyword>
<evidence type="ECO:0000256" key="3">
    <source>
        <dbReference type="ARBA" id="ARBA00023242"/>
    </source>
</evidence>
<dbReference type="InterPro" id="IPR036388">
    <property type="entry name" value="WH-like_DNA-bd_sf"/>
</dbReference>
<comment type="subcellular location">
    <subcellularLocation>
        <location evidence="1">Nucleus</location>
    </subcellularLocation>
</comment>
<keyword evidence="7" id="KW-1185">Reference proteome</keyword>
<name>A0A1J7H1D8_LUPAN</name>
<evidence type="ECO:0000259" key="5">
    <source>
        <dbReference type="PROSITE" id="PS51504"/>
    </source>
</evidence>
<dbReference type="PANTHER" id="PTHR11467">
    <property type="entry name" value="HISTONE H1"/>
    <property type="match status" value="1"/>
</dbReference>
<dbReference type="OMA" id="NACAVGP"/>
<dbReference type="GO" id="GO:0003690">
    <property type="term" value="F:double-stranded DNA binding"/>
    <property type="evidence" value="ECO:0007669"/>
    <property type="project" value="TreeGrafter"/>
</dbReference>
<dbReference type="SMART" id="SM00526">
    <property type="entry name" value="H15"/>
    <property type="match status" value="1"/>
</dbReference>
<dbReference type="CDD" id="cd00073">
    <property type="entry name" value="H15"/>
    <property type="match status" value="1"/>
</dbReference>
<feature type="compositionally biased region" description="Polar residues" evidence="4">
    <location>
        <begin position="149"/>
        <end position="168"/>
    </location>
</feature>
<evidence type="ECO:0000256" key="2">
    <source>
        <dbReference type="ARBA" id="ARBA00023125"/>
    </source>
</evidence>
<dbReference type="InterPro" id="IPR005818">
    <property type="entry name" value="Histone_H1/H5_H15"/>
</dbReference>